<dbReference type="SUPFAM" id="SSF51261">
    <property type="entry name" value="Duplicated hybrid motif"/>
    <property type="match status" value="1"/>
</dbReference>
<feature type="domain" description="M23ase beta-sheet core" evidence="1">
    <location>
        <begin position="20"/>
        <end position="118"/>
    </location>
</feature>
<dbReference type="PANTHER" id="PTHR21666:SF270">
    <property type="entry name" value="MUREIN HYDROLASE ACTIVATOR ENVC"/>
    <property type="match status" value="1"/>
</dbReference>
<dbReference type="Gene3D" id="2.70.70.10">
    <property type="entry name" value="Glucose Permease (Domain IIA)"/>
    <property type="match status" value="1"/>
</dbReference>
<dbReference type="Proteomes" id="UP000265443">
    <property type="component" value="Unassembled WGS sequence"/>
</dbReference>
<dbReference type="EMBL" id="QWKY01000047">
    <property type="protein sequence ID" value="RIH76687.1"/>
    <property type="molecule type" value="Genomic_DNA"/>
</dbReference>
<gene>
    <name evidence="2" type="ORF">Mhypo_02367</name>
</gene>
<sequence length="168" mass="19011">MKARPDVTFMDPNYPADWGIHTGVDLNHPDGGDSDLGQPIHAITDGRVEAVLKNIGPSWGNIVVLWHPGPGVWTRYAHLEKVLVQRCQVVSAGQVIGTVGKGFGNRWQAHLHLDVLKKRPERWDDWPGQDRARLLEHYLDPWAFLQKQAQAGRINKPQYWIGRYANIA</sequence>
<dbReference type="InterPro" id="IPR016047">
    <property type="entry name" value="M23ase_b-sheet_dom"/>
</dbReference>
<reference evidence="2 3" key="1">
    <citation type="submission" date="2018-08" db="EMBL/GenBank/DDBJ databases">
        <title>Meiothermus hypogaeus DSM 23238 genome sequencing project.</title>
        <authorList>
            <person name="Da Costa M.S."/>
            <person name="Albuquerque L."/>
            <person name="Raposo P."/>
            <person name="Froufe H.J.C."/>
            <person name="Barroso C.S."/>
            <person name="Egas C."/>
        </authorList>
    </citation>
    <scope>NUCLEOTIDE SEQUENCE [LARGE SCALE GENOMIC DNA]</scope>
    <source>
        <strain evidence="2 3">DSM 23238</strain>
    </source>
</reference>
<dbReference type="InterPro" id="IPR050570">
    <property type="entry name" value="Cell_wall_metabolism_enzyme"/>
</dbReference>
<evidence type="ECO:0000313" key="3">
    <source>
        <dbReference type="Proteomes" id="UP000265443"/>
    </source>
</evidence>
<accession>A0ABX9MK99</accession>
<evidence type="ECO:0000313" key="2">
    <source>
        <dbReference type="EMBL" id="RIH76687.1"/>
    </source>
</evidence>
<dbReference type="PANTHER" id="PTHR21666">
    <property type="entry name" value="PEPTIDASE-RELATED"/>
    <property type="match status" value="1"/>
</dbReference>
<dbReference type="InterPro" id="IPR011055">
    <property type="entry name" value="Dup_hybrid_motif"/>
</dbReference>
<dbReference type="CDD" id="cd12797">
    <property type="entry name" value="M23_peptidase"/>
    <property type="match status" value="1"/>
</dbReference>
<protein>
    <submittedName>
        <fullName evidence="2">Peptidase family M23</fullName>
    </submittedName>
</protein>
<keyword evidence="3" id="KW-1185">Reference proteome</keyword>
<evidence type="ECO:0000259" key="1">
    <source>
        <dbReference type="Pfam" id="PF01551"/>
    </source>
</evidence>
<dbReference type="Pfam" id="PF01551">
    <property type="entry name" value="Peptidase_M23"/>
    <property type="match status" value="1"/>
</dbReference>
<organism evidence="2 3">
    <name type="scientific">Meiothermus hypogaeus</name>
    <dbReference type="NCBI Taxonomy" id="884155"/>
    <lineage>
        <taxon>Bacteria</taxon>
        <taxon>Thermotogati</taxon>
        <taxon>Deinococcota</taxon>
        <taxon>Deinococci</taxon>
        <taxon>Thermales</taxon>
        <taxon>Thermaceae</taxon>
        <taxon>Meiothermus</taxon>
    </lineage>
</organism>
<proteinExistence type="predicted"/>
<name>A0ABX9MK99_9DEIN</name>
<comment type="caution">
    <text evidence="2">The sequence shown here is derived from an EMBL/GenBank/DDBJ whole genome shotgun (WGS) entry which is preliminary data.</text>
</comment>